<comment type="caution">
    <text evidence="1">The sequence shown here is derived from an EMBL/GenBank/DDBJ whole genome shotgun (WGS) entry which is preliminary data.</text>
</comment>
<name>A0ACC0BPC1_CATRO</name>
<keyword evidence="2" id="KW-1185">Reference proteome</keyword>
<reference evidence="2" key="1">
    <citation type="journal article" date="2023" name="Nat. Plants">
        <title>Single-cell RNA sequencing provides a high-resolution roadmap for understanding the multicellular compartmentation of specialized metabolism.</title>
        <authorList>
            <person name="Sun S."/>
            <person name="Shen X."/>
            <person name="Li Y."/>
            <person name="Li Y."/>
            <person name="Wang S."/>
            <person name="Li R."/>
            <person name="Zhang H."/>
            <person name="Shen G."/>
            <person name="Guo B."/>
            <person name="Wei J."/>
            <person name="Xu J."/>
            <person name="St-Pierre B."/>
            <person name="Chen S."/>
            <person name="Sun C."/>
        </authorList>
    </citation>
    <scope>NUCLEOTIDE SEQUENCE [LARGE SCALE GENOMIC DNA]</scope>
</reference>
<dbReference type="Proteomes" id="UP001060085">
    <property type="component" value="Linkage Group LG03"/>
</dbReference>
<sequence>MEAKSAVPSYTEFEPYCQWQREEARDVLILHLPEFKKEQLRVQINNGGILKISGERSIDSWKKTKFYKEVEVPKNCNTNRIQAKFANGSLYVIMPKTTTSTTEQTKPKESEGSGTGDHKTKSDSIQDDNQIGKLSAPPPPAEDKEIAEKMLPSSDQVHRQMEKSVSRMKRCAKMSLNVAVAVAVMAALAAYVFYMYKSTLLED</sequence>
<evidence type="ECO:0000313" key="1">
    <source>
        <dbReference type="EMBL" id="KAI5674478.1"/>
    </source>
</evidence>
<protein>
    <submittedName>
        <fullName evidence="1">Uncharacterized protein</fullName>
    </submittedName>
</protein>
<proteinExistence type="predicted"/>
<organism evidence="1 2">
    <name type="scientific">Catharanthus roseus</name>
    <name type="common">Madagascar periwinkle</name>
    <name type="synonym">Vinca rosea</name>
    <dbReference type="NCBI Taxonomy" id="4058"/>
    <lineage>
        <taxon>Eukaryota</taxon>
        <taxon>Viridiplantae</taxon>
        <taxon>Streptophyta</taxon>
        <taxon>Embryophyta</taxon>
        <taxon>Tracheophyta</taxon>
        <taxon>Spermatophyta</taxon>
        <taxon>Magnoliopsida</taxon>
        <taxon>eudicotyledons</taxon>
        <taxon>Gunneridae</taxon>
        <taxon>Pentapetalae</taxon>
        <taxon>asterids</taxon>
        <taxon>lamiids</taxon>
        <taxon>Gentianales</taxon>
        <taxon>Apocynaceae</taxon>
        <taxon>Rauvolfioideae</taxon>
        <taxon>Vinceae</taxon>
        <taxon>Catharanthinae</taxon>
        <taxon>Catharanthus</taxon>
    </lineage>
</organism>
<accession>A0ACC0BPC1</accession>
<gene>
    <name evidence="1" type="ORF">M9H77_14842</name>
</gene>
<evidence type="ECO:0000313" key="2">
    <source>
        <dbReference type="Proteomes" id="UP001060085"/>
    </source>
</evidence>
<dbReference type="EMBL" id="CM044703">
    <property type="protein sequence ID" value="KAI5674478.1"/>
    <property type="molecule type" value="Genomic_DNA"/>
</dbReference>